<evidence type="ECO:0000313" key="5">
    <source>
        <dbReference type="Proteomes" id="UP000531251"/>
    </source>
</evidence>
<keyword evidence="1 4" id="KW-0489">Methyltransferase</keyword>
<dbReference type="InterPro" id="IPR041698">
    <property type="entry name" value="Methyltransf_25"/>
</dbReference>
<dbReference type="SUPFAM" id="SSF53335">
    <property type="entry name" value="S-adenosyl-L-methionine-dependent methyltransferases"/>
    <property type="match status" value="1"/>
</dbReference>
<accession>A0A7X6BEM1</accession>
<comment type="caution">
    <text evidence="4">The sequence shown here is derived from an EMBL/GenBank/DDBJ whole genome shotgun (WGS) entry which is preliminary data.</text>
</comment>
<dbReference type="CDD" id="cd02440">
    <property type="entry name" value="AdoMet_MTases"/>
    <property type="match status" value="1"/>
</dbReference>
<dbReference type="PANTHER" id="PTHR43861">
    <property type="entry name" value="TRANS-ACONITATE 2-METHYLTRANSFERASE-RELATED"/>
    <property type="match status" value="1"/>
</dbReference>
<reference evidence="4 5" key="1">
    <citation type="submission" date="2020-03" db="EMBL/GenBank/DDBJ databases">
        <title>Genomic Encyclopedia of Type Strains, Phase IV (KMG-IV): sequencing the most valuable type-strain genomes for metagenomic binning, comparative biology and taxonomic classification.</title>
        <authorList>
            <person name="Goeker M."/>
        </authorList>
    </citation>
    <scope>NUCLEOTIDE SEQUENCE [LARGE SCALE GENOMIC DNA]</scope>
    <source>
        <strain evidence="4 5">DSM 7225</strain>
    </source>
</reference>
<protein>
    <submittedName>
        <fullName evidence="4">SAM-dependent methyltransferase</fullName>
    </submittedName>
</protein>
<dbReference type="GO" id="GO:0032259">
    <property type="term" value="P:methylation"/>
    <property type="evidence" value="ECO:0007669"/>
    <property type="project" value="UniProtKB-KW"/>
</dbReference>
<dbReference type="GO" id="GO:0008168">
    <property type="term" value="F:methyltransferase activity"/>
    <property type="evidence" value="ECO:0007669"/>
    <property type="project" value="UniProtKB-KW"/>
</dbReference>
<sequence>MEQRKGSELAWDGRRGNAWVDLQPMLDRLFFPLEQILADAAVTQSPRNVLDVGCGTGATTLAIARRLAPLGTCCGVDISEAMLDHARHRAMAESAKNARFLAGDAQRYRFETGSFDAVVSRFGVMFFDDPEAAFANIGNAVAPGGRLTSLVWRSREENPFMTAAERAAAPLLGWGAPVDPHEPGQFAWSDPDRVARLLRAAGWHSVDVVSLDVRCRMTEADLHRYARCLGPVGMILPSLESSLRDRVLAVLDAAFVEFLIDGAVQFDAACWMVSAQAGSRPC</sequence>
<evidence type="ECO:0000256" key="2">
    <source>
        <dbReference type="ARBA" id="ARBA00022679"/>
    </source>
</evidence>
<dbReference type="AlphaFoldDB" id="A0A7X6BEM1"/>
<dbReference type="Gene3D" id="3.40.50.150">
    <property type="entry name" value="Vaccinia Virus protein VP39"/>
    <property type="match status" value="1"/>
</dbReference>
<dbReference type="EMBL" id="JAATJB010000016">
    <property type="protein sequence ID" value="NJB99510.1"/>
    <property type="molecule type" value="Genomic_DNA"/>
</dbReference>
<evidence type="ECO:0000259" key="3">
    <source>
        <dbReference type="Pfam" id="PF13649"/>
    </source>
</evidence>
<feature type="domain" description="Methyltransferase" evidence="3">
    <location>
        <begin position="49"/>
        <end position="145"/>
    </location>
</feature>
<organism evidence="4 5">
    <name type="scientific">Sphingomonas trueperi</name>
    <dbReference type="NCBI Taxonomy" id="53317"/>
    <lineage>
        <taxon>Bacteria</taxon>
        <taxon>Pseudomonadati</taxon>
        <taxon>Pseudomonadota</taxon>
        <taxon>Alphaproteobacteria</taxon>
        <taxon>Sphingomonadales</taxon>
        <taxon>Sphingomonadaceae</taxon>
        <taxon>Sphingomonas</taxon>
    </lineage>
</organism>
<dbReference type="InterPro" id="IPR029063">
    <property type="entry name" value="SAM-dependent_MTases_sf"/>
</dbReference>
<evidence type="ECO:0000256" key="1">
    <source>
        <dbReference type="ARBA" id="ARBA00022603"/>
    </source>
</evidence>
<dbReference type="RefSeq" id="WP_125976809.1">
    <property type="nucleotide sequence ID" value="NZ_BAAADY010000024.1"/>
</dbReference>
<gene>
    <name evidence="4" type="ORF">GGR89_003854</name>
</gene>
<name>A0A7X6BEM1_9SPHN</name>
<keyword evidence="2 4" id="KW-0808">Transferase</keyword>
<keyword evidence="5" id="KW-1185">Reference proteome</keyword>
<evidence type="ECO:0000313" key="4">
    <source>
        <dbReference type="EMBL" id="NJB99510.1"/>
    </source>
</evidence>
<dbReference type="PANTHER" id="PTHR43861:SF1">
    <property type="entry name" value="TRANS-ACONITATE 2-METHYLTRANSFERASE"/>
    <property type="match status" value="1"/>
</dbReference>
<proteinExistence type="predicted"/>
<dbReference type="Pfam" id="PF13649">
    <property type="entry name" value="Methyltransf_25"/>
    <property type="match status" value="1"/>
</dbReference>
<dbReference type="Proteomes" id="UP000531251">
    <property type="component" value="Unassembled WGS sequence"/>
</dbReference>